<evidence type="ECO:0000256" key="1">
    <source>
        <dbReference type="SAM" id="Phobius"/>
    </source>
</evidence>
<organism evidence="2 3">
    <name type="scientific">Yoonia maritima</name>
    <dbReference type="NCBI Taxonomy" id="1435347"/>
    <lineage>
        <taxon>Bacteria</taxon>
        <taxon>Pseudomonadati</taxon>
        <taxon>Pseudomonadota</taxon>
        <taxon>Alphaproteobacteria</taxon>
        <taxon>Rhodobacterales</taxon>
        <taxon>Paracoccaceae</taxon>
        <taxon>Yoonia</taxon>
    </lineage>
</organism>
<name>A0A2T0W1Q9_9RHOB</name>
<feature type="transmembrane region" description="Helical" evidence="1">
    <location>
        <begin position="31"/>
        <end position="49"/>
    </location>
</feature>
<keyword evidence="1" id="KW-0812">Transmembrane</keyword>
<dbReference type="EMBL" id="PVTP01000003">
    <property type="protein sequence ID" value="PRY78900.1"/>
    <property type="molecule type" value="Genomic_DNA"/>
</dbReference>
<gene>
    <name evidence="2" type="ORF">CLV80_103229</name>
</gene>
<evidence type="ECO:0000313" key="3">
    <source>
        <dbReference type="Proteomes" id="UP000238007"/>
    </source>
</evidence>
<dbReference type="OrthoDB" id="8536716at2"/>
<dbReference type="InterPro" id="IPR021737">
    <property type="entry name" value="Phage_phiKZ_Orf197"/>
</dbReference>
<reference evidence="2 3" key="1">
    <citation type="submission" date="2018-03" db="EMBL/GenBank/DDBJ databases">
        <title>Genomic Encyclopedia of Archaeal and Bacterial Type Strains, Phase II (KMG-II): from individual species to whole genera.</title>
        <authorList>
            <person name="Goeker M."/>
        </authorList>
    </citation>
    <scope>NUCLEOTIDE SEQUENCE [LARGE SCALE GENOMIC DNA]</scope>
    <source>
        <strain evidence="2 3">DSM 101533</strain>
    </source>
</reference>
<sequence>MFETLAALFFAHVLADYVLQTNTMVETKDRALTLALHTLAVFVTAVIATGSIDWRIATLAGIHLLVDIAKTVWIRKRDDDGINPYLLDQAAHLLTIIAIAAIAPTLWANGIWAREFGNGGLINATSWAPKVMLLIAGAIYTTRAGGFAVGKLMGPFAEGAPKESLPAGGMMIGLLERGLIYLMFIAGQPAGIGFLIAAKSILRFDAASNNAKAEYVIIGTLASFSWAIAISILILTINNGLNGTALLEIIPPKD</sequence>
<keyword evidence="1" id="KW-0472">Membrane</keyword>
<dbReference type="AlphaFoldDB" id="A0A2T0W1Q9"/>
<comment type="caution">
    <text evidence="2">The sequence shown here is derived from an EMBL/GenBank/DDBJ whole genome shotgun (WGS) entry which is preliminary data.</text>
</comment>
<accession>A0A2T0W1Q9</accession>
<dbReference type="Proteomes" id="UP000238007">
    <property type="component" value="Unassembled WGS sequence"/>
</dbReference>
<proteinExistence type="predicted"/>
<evidence type="ECO:0000313" key="2">
    <source>
        <dbReference type="EMBL" id="PRY78900.1"/>
    </source>
</evidence>
<dbReference type="RefSeq" id="WP_106355793.1">
    <property type="nucleotide sequence ID" value="NZ_PVTP01000003.1"/>
</dbReference>
<dbReference type="Pfam" id="PF11750">
    <property type="entry name" value="DUF3307"/>
    <property type="match status" value="1"/>
</dbReference>
<keyword evidence="1" id="KW-1133">Transmembrane helix</keyword>
<protein>
    <submittedName>
        <fullName evidence="2">Uncharacterized protein DUF3307</fullName>
    </submittedName>
</protein>
<feature type="transmembrane region" description="Helical" evidence="1">
    <location>
        <begin position="214"/>
        <end position="237"/>
    </location>
</feature>
<feature type="transmembrane region" description="Helical" evidence="1">
    <location>
        <begin position="93"/>
        <end position="112"/>
    </location>
</feature>
<feature type="transmembrane region" description="Helical" evidence="1">
    <location>
        <begin position="179"/>
        <end position="202"/>
    </location>
</feature>
<keyword evidence="3" id="KW-1185">Reference proteome</keyword>